<sequence>MRLLYSSLIARLILALTVAALLISSPVKCGPAMLTYLRFTAEEGNILRGYCDTSSAPFPVGLAVIYQSKISKVLA</sequence>
<gene>
    <name evidence="2" type="ORF">CUMW_286360</name>
</gene>
<dbReference type="Proteomes" id="UP000236630">
    <property type="component" value="Unassembled WGS sequence"/>
</dbReference>
<protein>
    <submittedName>
        <fullName evidence="2">Uncharacterized protein</fullName>
    </submittedName>
</protein>
<comment type="caution">
    <text evidence="2">The sequence shown here is derived from an EMBL/GenBank/DDBJ whole genome shotgun (WGS) entry which is preliminary data.</text>
</comment>
<evidence type="ECO:0000313" key="2">
    <source>
        <dbReference type="EMBL" id="GAY31804.1"/>
    </source>
</evidence>
<proteinExistence type="predicted"/>
<evidence type="ECO:0000313" key="3">
    <source>
        <dbReference type="Proteomes" id="UP000236630"/>
    </source>
</evidence>
<reference evidence="2 3" key="1">
    <citation type="journal article" date="2017" name="Front. Genet.">
        <title>Draft sequencing of the heterozygous diploid genome of Satsuma (Citrus unshiu Marc.) using a hybrid assembly approach.</title>
        <authorList>
            <person name="Shimizu T."/>
            <person name="Tanizawa Y."/>
            <person name="Mochizuki T."/>
            <person name="Nagasaki H."/>
            <person name="Yoshioka T."/>
            <person name="Toyoda A."/>
            <person name="Fujiyama A."/>
            <person name="Kaminuma E."/>
            <person name="Nakamura Y."/>
        </authorList>
    </citation>
    <scope>NUCLEOTIDE SEQUENCE [LARGE SCALE GENOMIC DNA]</scope>
    <source>
        <strain evidence="3">cv. Miyagawa wase</strain>
    </source>
</reference>
<keyword evidence="3" id="KW-1185">Reference proteome</keyword>
<evidence type="ECO:0000256" key="1">
    <source>
        <dbReference type="SAM" id="SignalP"/>
    </source>
</evidence>
<feature type="chain" id="PRO_5014159322" evidence="1">
    <location>
        <begin position="20"/>
        <end position="75"/>
    </location>
</feature>
<name>A0A2H5MUT6_CITUN</name>
<dbReference type="AlphaFoldDB" id="A0A2H5MUT6"/>
<organism evidence="2 3">
    <name type="scientific">Citrus unshiu</name>
    <name type="common">Satsuma mandarin</name>
    <name type="synonym">Citrus nobilis var. unshiu</name>
    <dbReference type="NCBI Taxonomy" id="55188"/>
    <lineage>
        <taxon>Eukaryota</taxon>
        <taxon>Viridiplantae</taxon>
        <taxon>Streptophyta</taxon>
        <taxon>Embryophyta</taxon>
        <taxon>Tracheophyta</taxon>
        <taxon>Spermatophyta</taxon>
        <taxon>Magnoliopsida</taxon>
        <taxon>eudicotyledons</taxon>
        <taxon>Gunneridae</taxon>
        <taxon>Pentapetalae</taxon>
        <taxon>rosids</taxon>
        <taxon>malvids</taxon>
        <taxon>Sapindales</taxon>
        <taxon>Rutaceae</taxon>
        <taxon>Aurantioideae</taxon>
        <taxon>Citrus</taxon>
    </lineage>
</organism>
<keyword evidence="1" id="KW-0732">Signal</keyword>
<accession>A0A2H5MUT6</accession>
<dbReference type="EMBL" id="BDQV01006531">
    <property type="protein sequence ID" value="GAY31804.1"/>
    <property type="molecule type" value="Genomic_DNA"/>
</dbReference>
<feature type="signal peptide" evidence="1">
    <location>
        <begin position="1"/>
        <end position="19"/>
    </location>
</feature>